<evidence type="ECO:0000256" key="1">
    <source>
        <dbReference type="SAM" id="Phobius"/>
    </source>
</evidence>
<proteinExistence type="predicted"/>
<feature type="transmembrane region" description="Helical" evidence="1">
    <location>
        <begin position="45"/>
        <end position="63"/>
    </location>
</feature>
<evidence type="ECO:0000313" key="2">
    <source>
        <dbReference type="EMBL" id="JAP15659.1"/>
    </source>
</evidence>
<dbReference type="EMBL" id="GEDG01024851">
    <property type="protein sequence ID" value="JAP15659.1"/>
    <property type="molecule type" value="Transcribed_RNA"/>
</dbReference>
<feature type="transmembrane region" description="Helical" evidence="1">
    <location>
        <begin position="6"/>
        <end position="24"/>
    </location>
</feature>
<keyword evidence="1" id="KW-0472">Membrane</keyword>
<keyword evidence="1" id="KW-1133">Transmembrane helix</keyword>
<name>A0A0V0H846_SOLCH</name>
<sequence>MMQPNVGNYFRFALIFICLLNWFIHRVTFLTRPWKYMQQELMRLVKWKHFFGLLLSIYIWLSFKDVPVINKVEESYSAVG</sequence>
<organism evidence="2">
    <name type="scientific">Solanum chacoense</name>
    <name type="common">Chaco potato</name>
    <dbReference type="NCBI Taxonomy" id="4108"/>
    <lineage>
        <taxon>Eukaryota</taxon>
        <taxon>Viridiplantae</taxon>
        <taxon>Streptophyta</taxon>
        <taxon>Embryophyta</taxon>
        <taxon>Tracheophyta</taxon>
        <taxon>Spermatophyta</taxon>
        <taxon>Magnoliopsida</taxon>
        <taxon>eudicotyledons</taxon>
        <taxon>Gunneridae</taxon>
        <taxon>Pentapetalae</taxon>
        <taxon>asterids</taxon>
        <taxon>lamiids</taxon>
        <taxon>Solanales</taxon>
        <taxon>Solanaceae</taxon>
        <taxon>Solanoideae</taxon>
        <taxon>Solaneae</taxon>
        <taxon>Solanum</taxon>
    </lineage>
</organism>
<dbReference type="AlphaFoldDB" id="A0A0V0H846"/>
<keyword evidence="1" id="KW-0812">Transmembrane</keyword>
<reference evidence="2" key="1">
    <citation type="submission" date="2015-12" db="EMBL/GenBank/DDBJ databases">
        <title>Gene expression during late stages of embryo sac development: a critical building block for successful pollen-pistil interactions.</title>
        <authorList>
            <person name="Liu Y."/>
            <person name="Joly V."/>
            <person name="Sabar M."/>
            <person name="Matton D.P."/>
        </authorList>
    </citation>
    <scope>NUCLEOTIDE SEQUENCE</scope>
</reference>
<protein>
    <submittedName>
        <fullName evidence="2">Putative ovule protein</fullName>
    </submittedName>
</protein>
<accession>A0A0V0H846</accession>